<evidence type="ECO:0000259" key="4">
    <source>
        <dbReference type="Pfam" id="PF23359"/>
    </source>
</evidence>
<dbReference type="GO" id="GO:0016746">
    <property type="term" value="F:acyltransferase activity"/>
    <property type="evidence" value="ECO:0007669"/>
    <property type="project" value="InterPro"/>
</dbReference>
<comment type="caution">
    <text evidence="5">The sequence shown here is derived from an EMBL/GenBank/DDBJ whole genome shotgun (WGS) entry which is preliminary data.</text>
</comment>
<gene>
    <name evidence="5" type="ORF">F6B42_13560</name>
</gene>
<dbReference type="EMBL" id="VYRZ01000003">
    <property type="protein sequence ID" value="KAA9085477.1"/>
    <property type="molecule type" value="Genomic_DNA"/>
</dbReference>
<dbReference type="GO" id="GO:0003677">
    <property type="term" value="F:DNA binding"/>
    <property type="evidence" value="ECO:0007669"/>
    <property type="project" value="UniProtKB-KW"/>
</dbReference>
<feature type="domain" description="Lsr2 dimerization" evidence="3">
    <location>
        <begin position="1"/>
        <end position="61"/>
    </location>
</feature>
<dbReference type="OrthoDB" id="4113332at2"/>
<name>A0A5J5IQ66_9MICO</name>
<keyword evidence="6" id="KW-1185">Reference proteome</keyword>
<protein>
    <submittedName>
        <fullName evidence="5">Lsr2 family protein</fullName>
    </submittedName>
</protein>
<dbReference type="Gene3D" id="3.30.60.230">
    <property type="entry name" value="Lsr2, dimerization domain"/>
    <property type="match status" value="1"/>
</dbReference>
<feature type="domain" description="Lsr2 DNA-binding" evidence="4">
    <location>
        <begin position="86"/>
        <end position="120"/>
    </location>
</feature>
<dbReference type="AlphaFoldDB" id="A0A5J5IQ66"/>
<dbReference type="InterPro" id="IPR024412">
    <property type="entry name" value="Lsr2_dim_dom"/>
</dbReference>
<accession>A0A5J5IQ66</accession>
<keyword evidence="1" id="KW-0238">DNA-binding</keyword>
<dbReference type="Pfam" id="PF23359">
    <property type="entry name" value="Lsr2_DNA-bd"/>
    <property type="match status" value="1"/>
</dbReference>
<dbReference type="InterPro" id="IPR042261">
    <property type="entry name" value="Lsr2-like_dimerization"/>
</dbReference>
<evidence type="ECO:0000313" key="6">
    <source>
        <dbReference type="Proteomes" id="UP000327039"/>
    </source>
</evidence>
<evidence type="ECO:0000256" key="1">
    <source>
        <dbReference type="ARBA" id="ARBA00023125"/>
    </source>
</evidence>
<proteinExistence type="predicted"/>
<dbReference type="InterPro" id="IPR036625">
    <property type="entry name" value="E3-bd_dom_sf"/>
</dbReference>
<feature type="region of interest" description="Disordered" evidence="2">
    <location>
        <begin position="63"/>
        <end position="90"/>
    </location>
</feature>
<dbReference type="RefSeq" id="WP_150420199.1">
    <property type="nucleotide sequence ID" value="NZ_VYRZ01000003.1"/>
</dbReference>
<dbReference type="InterPro" id="IPR055370">
    <property type="entry name" value="Lsr2_DNA-bd"/>
</dbReference>
<sequence length="121" mass="13092">MARKIVHQLVDDLDGSVLEVGDGETVLFSLDGIAYEIDLTDENAAQLRDSLARYIDAARRVSARTSNATGGRSASGGGRKQKRAGQRDYAPIRQWAADNGYTLSERGRVPAEVLDAYDAAH</sequence>
<evidence type="ECO:0000313" key="5">
    <source>
        <dbReference type="EMBL" id="KAA9085477.1"/>
    </source>
</evidence>
<organism evidence="5 6">
    <name type="scientific">Microbacterium radiodurans</name>
    <dbReference type="NCBI Taxonomy" id="661398"/>
    <lineage>
        <taxon>Bacteria</taxon>
        <taxon>Bacillati</taxon>
        <taxon>Actinomycetota</taxon>
        <taxon>Actinomycetes</taxon>
        <taxon>Micrococcales</taxon>
        <taxon>Microbacteriaceae</taxon>
        <taxon>Microbacterium</taxon>
    </lineage>
</organism>
<dbReference type="Gene3D" id="4.10.320.10">
    <property type="entry name" value="E3-binding domain"/>
    <property type="match status" value="1"/>
</dbReference>
<evidence type="ECO:0000256" key="2">
    <source>
        <dbReference type="SAM" id="MobiDB-lite"/>
    </source>
</evidence>
<dbReference type="Proteomes" id="UP000327039">
    <property type="component" value="Unassembled WGS sequence"/>
</dbReference>
<dbReference type="Pfam" id="PF11774">
    <property type="entry name" value="Lsr2"/>
    <property type="match status" value="1"/>
</dbReference>
<evidence type="ECO:0000259" key="3">
    <source>
        <dbReference type="Pfam" id="PF11774"/>
    </source>
</evidence>
<reference evidence="6" key="1">
    <citation type="submission" date="2019-09" db="EMBL/GenBank/DDBJ databases">
        <title>Mumia zhuanghuii sp. nov. isolated from the intestinal contents of plateau pika (Ochotona curzoniae) in the Qinghai-Tibet plateau of China.</title>
        <authorList>
            <person name="Tian Z."/>
        </authorList>
    </citation>
    <scope>NUCLEOTIDE SEQUENCE [LARGE SCALE GENOMIC DNA]</scope>
    <source>
        <strain evidence="6">DSM 25564</strain>
    </source>
</reference>